<dbReference type="FunFam" id="1.25.40.10:FF:000082">
    <property type="entry name" value="Clathrin heavy chain"/>
    <property type="match status" value="1"/>
</dbReference>
<name>A0A177WFV8_BATDL</name>
<dbReference type="Gene3D" id="1.25.40.10">
    <property type="entry name" value="Tetratricopeptide repeat domain"/>
    <property type="match status" value="4"/>
</dbReference>
<feature type="repeat" description="CHCR" evidence="7">
    <location>
        <begin position="979"/>
        <end position="1124"/>
    </location>
</feature>
<dbReference type="SUPFAM" id="SSF50989">
    <property type="entry name" value="Clathrin heavy-chain terminal domain"/>
    <property type="match status" value="1"/>
</dbReference>
<dbReference type="InterPro" id="IPR016025">
    <property type="entry name" value="Clathrin_H-chain_N"/>
</dbReference>
<dbReference type="GO" id="GO:0006898">
    <property type="term" value="P:receptor-mediated endocytosis"/>
    <property type="evidence" value="ECO:0007669"/>
    <property type="project" value="TreeGrafter"/>
</dbReference>
<evidence type="ECO:0000256" key="4">
    <source>
        <dbReference type="ARBA" id="ARBA00023176"/>
    </source>
</evidence>
<feature type="domain" description="Clathrin heavy chain linker core motif" evidence="8">
    <location>
        <begin position="330"/>
        <end position="353"/>
    </location>
</feature>
<dbReference type="InterPro" id="IPR016341">
    <property type="entry name" value="Clathrin_heavy_chain"/>
</dbReference>
<comment type="function">
    <text evidence="6">Clathrin is the major protein of the polyhedral coat of coated pits and vesicles.</text>
</comment>
<dbReference type="FunFam" id="1.25.40.10:FF:000001">
    <property type="entry name" value="Clathrin heavy chain"/>
    <property type="match status" value="1"/>
</dbReference>
<feature type="repeat" description="CHCR" evidence="7">
    <location>
        <begin position="1274"/>
        <end position="1420"/>
    </location>
</feature>
<proteinExistence type="inferred from homology"/>
<dbReference type="InterPro" id="IPR015348">
    <property type="entry name" value="Clathrin_H-chain_linker_core"/>
</dbReference>
<evidence type="ECO:0000313" key="9">
    <source>
        <dbReference type="EMBL" id="OAJ39007.1"/>
    </source>
</evidence>
<evidence type="ECO:0000256" key="1">
    <source>
        <dbReference type="ARBA" id="ARBA00009535"/>
    </source>
</evidence>
<dbReference type="GO" id="GO:0006886">
    <property type="term" value="P:intracellular protein transport"/>
    <property type="evidence" value="ECO:0007669"/>
    <property type="project" value="UniProtKB-UniRule"/>
</dbReference>
<dbReference type="GO" id="GO:0071439">
    <property type="term" value="C:clathrin complex"/>
    <property type="evidence" value="ECO:0007669"/>
    <property type="project" value="InterPro"/>
</dbReference>
<evidence type="ECO:0000256" key="5">
    <source>
        <dbReference type="ARBA" id="ARBA00023329"/>
    </source>
</evidence>
<evidence type="ECO:0000256" key="2">
    <source>
        <dbReference type="ARBA" id="ARBA00022737"/>
    </source>
</evidence>
<organism evidence="9 10">
    <name type="scientific">Batrachochytrium dendrobatidis (strain JEL423)</name>
    <dbReference type="NCBI Taxonomy" id="403673"/>
    <lineage>
        <taxon>Eukaryota</taxon>
        <taxon>Fungi</taxon>
        <taxon>Fungi incertae sedis</taxon>
        <taxon>Chytridiomycota</taxon>
        <taxon>Chytridiomycota incertae sedis</taxon>
        <taxon>Chytridiomycetes</taxon>
        <taxon>Rhizophydiales</taxon>
        <taxon>Rhizophydiales incertae sedis</taxon>
        <taxon>Batrachochytrium</taxon>
    </lineage>
</organism>
<dbReference type="Pfam" id="PF00637">
    <property type="entry name" value="Clathrin"/>
    <property type="match status" value="7"/>
</dbReference>
<dbReference type="PANTHER" id="PTHR10292">
    <property type="entry name" value="CLATHRIN HEAVY CHAIN RELATED"/>
    <property type="match status" value="1"/>
</dbReference>
<evidence type="ECO:0000256" key="7">
    <source>
        <dbReference type="PROSITE-ProRule" id="PRU01006"/>
    </source>
</evidence>
<keyword evidence="5 6" id="KW-0968">Cytoplasmic vesicle</keyword>
<dbReference type="InterPro" id="IPR000547">
    <property type="entry name" value="Clathrin_H-chain/VPS_repeat"/>
</dbReference>
<feature type="repeat" description="CHCR" evidence="7">
    <location>
        <begin position="686"/>
        <end position="828"/>
    </location>
</feature>
<dbReference type="EMBL" id="DS022302">
    <property type="protein sequence ID" value="OAJ39007.1"/>
    <property type="molecule type" value="Genomic_DNA"/>
</dbReference>
<keyword evidence="2" id="KW-0677">Repeat</keyword>
<dbReference type="SUPFAM" id="SSF48371">
    <property type="entry name" value="ARM repeat"/>
    <property type="match status" value="6"/>
</dbReference>
<evidence type="ECO:0000313" key="10">
    <source>
        <dbReference type="Proteomes" id="UP000077115"/>
    </source>
</evidence>
<dbReference type="InterPro" id="IPR055358">
    <property type="entry name" value="CHCR"/>
</dbReference>
<dbReference type="GO" id="GO:0005198">
    <property type="term" value="F:structural molecule activity"/>
    <property type="evidence" value="ECO:0007669"/>
    <property type="project" value="InterPro"/>
</dbReference>
<dbReference type="GO" id="GO:0005829">
    <property type="term" value="C:cytosol"/>
    <property type="evidence" value="ECO:0007669"/>
    <property type="project" value="GOC"/>
</dbReference>
<evidence type="ECO:0000259" key="8">
    <source>
        <dbReference type="Pfam" id="PF09268"/>
    </source>
</evidence>
<feature type="repeat" description="CHCR" evidence="7">
    <location>
        <begin position="1128"/>
        <end position="1269"/>
    </location>
</feature>
<comment type="similarity">
    <text evidence="1 6">Belongs to the clathrin heavy chain family.</text>
</comment>
<dbReference type="FunFam" id="1.25.40.10:FF:000005">
    <property type="entry name" value="Clathrin heavy chain"/>
    <property type="match status" value="1"/>
</dbReference>
<dbReference type="Gene3D" id="1.25.40.730">
    <property type="match status" value="1"/>
</dbReference>
<feature type="repeat" description="CHCR" evidence="7">
    <location>
        <begin position="537"/>
        <end position="683"/>
    </location>
</feature>
<dbReference type="Pfam" id="PF13838">
    <property type="entry name" value="Clathrin_H_link"/>
    <property type="match status" value="1"/>
</dbReference>
<dbReference type="eggNOG" id="KOG0985">
    <property type="taxonomic scope" value="Eukaryota"/>
</dbReference>
<dbReference type="Pfam" id="PF09268">
    <property type="entry name" value="Clathrin-link"/>
    <property type="match status" value="1"/>
</dbReference>
<feature type="repeat" description="CHCR" evidence="7">
    <location>
        <begin position="1423"/>
        <end position="1567"/>
    </location>
</feature>
<dbReference type="PIRSF" id="PIRSF002290">
    <property type="entry name" value="Clathrin_H_chain"/>
    <property type="match status" value="1"/>
</dbReference>
<dbReference type="PANTHER" id="PTHR10292:SF1">
    <property type="entry name" value="CLATHRIN HEAVY CHAIN"/>
    <property type="match status" value="1"/>
</dbReference>
<evidence type="ECO:0000256" key="6">
    <source>
        <dbReference type="PIRNR" id="PIRNR002290"/>
    </source>
</evidence>
<dbReference type="GO" id="GO:0030130">
    <property type="term" value="C:clathrin coat of trans-Golgi network vesicle"/>
    <property type="evidence" value="ECO:0007669"/>
    <property type="project" value="InterPro"/>
</dbReference>
<dbReference type="GO" id="GO:0030479">
    <property type="term" value="C:actin cortical patch"/>
    <property type="evidence" value="ECO:0007669"/>
    <property type="project" value="TreeGrafter"/>
</dbReference>
<dbReference type="FunFam" id="1.25.40.10:FF:000002">
    <property type="entry name" value="Clathrin heavy chain"/>
    <property type="match status" value="1"/>
</dbReference>
<sequence>MGEVIPIRFQEHVQLQSLGINAANIGFNTLTMESDKYICVREKVGEQNQVVIIDMTQPQNLVRRPITADSAIMNPVSNIIALKAARQLQIFNLELKAKIKAHAMNDDVVFWKWVTPKMLGLVTETSVYHWSLEGDALPVKVFDRHASLAGSQIINYRANSDEKWMALIGISAQQGRVVGSMQLYNKDRGVSQPLEGHAASFAQLKMEGGSQPNQLFSFAVRSANGAKLHIIEIDHKEGTPVFQKRAVDVFFPPEAVNDFPVAMQVSQKYDIIFLVTKYGFIHLYDLETGVCIYMNRISGDTIFVTADLDATSGIIGVNRKGQVLSVSIDEENTIPYILNTLRNSELAYRIATRNNLPGADGLVVDRFNHCLQTGNYSEAAKIAATSPKAILRTPATIERFKQVSVPPGQISPILQYFGILLEKGELNKFESIELARPVLQQGRKQLLEKWLKEDKLDCSEELGDIVRQFDQTLALSVYLRANVPGKVVTAFAETGQYNKIILYAQKVGHQPDYVSLLQHIMRIDPDKGSEFATLLINNDGGPLVNLEGIVDVFSSLNMVQQATSFLLDALKENKPEHAALQTRLLEMNLLHAPQVADAILGNEMFTHYDRSYIANLCEKAGLYQRALEHYTDIFDIKRSIVHTHLLNPDWVITYFGTLSVDQSLDCLKEMLANNIRQNLQIVVKIATKYTDQLGSSQLINLFETNKTFEGLYYYLGAIVNFSQDAEVHFKYIQAACRTGQLKEVERICRESSCYDPEKVKNFLKEAKLQDQLPLIIVCDRFNFVHDLILFLYQNSMTKYIEIYVQKVNSSRTPEVIGALMDVDCDEIIIKNLLMSVTGAIPVDKLVEETEKRNRLKITLPWLEGKAQTGSTEPAVYNALGKIYIDTNSNAEQFLKTNQLYDAAVVGKHCERKDPYLAFIAYERGRCDQELIRLTNDNSMFKHQARYLVARRDQDLWATVLAIENSFRRQLVDQVVATALPETQDPEDVSVTVKAFMAADLPNELIELLEKLVLEGSAFSDNRNLQNLLILTAIKADKTRVMDYINRLDNFDAPDIANIAVGSDLFEEAFTIYNKYEQYVDAIGVLIAHIGNVDRAAEYAEKVDQPPVWSKLAKAQLDNARVKEAIESYMHAEDFTNFAEVIHVGGRSNKFEELVIYLKQARKTVREASVESELLFAYAKTARLADLEDFISSPNLANISQVGDRCFDEKMYEASKILFSSVSNWARLATTLVFLHEYQPAVDCARKANATKVWREVCLACVDNGEFRLAQVCGLHLVIHADELESLVKLYERRGSFEELIQLLEGGLGLERAHMGMFTELAILYSKHRAEKLIEHLRVFWQRINIPKVIRACEDAHLWAELVFLYTHYDEYDNAALTIMSHSADAWEHTLFKDVIIKVNNIEIYYKALRFYLEEQPLMINDLLTGLTPRVDHTRVVSLFQKTNNLPLIKPYLISAQQTTNNAAVNAAYNDLLIEQEDFNTLRDSVENFDNIEHVSLAQRLEKHELLEFRRVAASLYQTKRKYKLALAIYKRDNLFGDAVETAASSKNSEIALELLEYFVGLNKNDMVIACLYRCYDLLKPDVVLEVLWRNGLSGVGVPFAVQTVKDLVDRVESLEKTVQELSIGGAGKGGDFAADGQDGGVGMMGRPLMITYGGAAPAGGGMQMPGQHMGYAGANGMMPQQVPQQYTGMNGFQNF</sequence>
<dbReference type="GO" id="GO:0030132">
    <property type="term" value="C:clathrin coat of coated pit"/>
    <property type="evidence" value="ECO:0007669"/>
    <property type="project" value="InterPro"/>
</dbReference>
<dbReference type="Proteomes" id="UP000077115">
    <property type="component" value="Unassembled WGS sequence"/>
</dbReference>
<dbReference type="STRING" id="403673.A0A177WFV8"/>
<dbReference type="InterPro" id="IPR022365">
    <property type="entry name" value="Clathrin_H-chain_propeller_rpt"/>
</dbReference>
<dbReference type="SMART" id="SM00299">
    <property type="entry name" value="CLH"/>
    <property type="match status" value="7"/>
</dbReference>
<dbReference type="OrthoDB" id="2113814at2759"/>
<dbReference type="GO" id="GO:0006895">
    <property type="term" value="P:Golgi to endosome transport"/>
    <property type="evidence" value="ECO:0007669"/>
    <property type="project" value="TreeGrafter"/>
</dbReference>
<reference evidence="9 10" key="2">
    <citation type="submission" date="2016-05" db="EMBL/GenBank/DDBJ databases">
        <title>Lineage-specific infection strategies underlie the spectrum of fungal disease in amphibians.</title>
        <authorList>
            <person name="Cuomo C.A."/>
            <person name="Farrer R.A."/>
            <person name="James T."/>
            <person name="Longcore J."/>
            <person name="Birren B."/>
        </authorList>
    </citation>
    <scope>NUCLEOTIDE SEQUENCE [LARGE SCALE GENOMIC DNA]</scope>
    <source>
        <strain evidence="9 10">JEL423</strain>
    </source>
</reference>
<dbReference type="GO" id="GO:0032051">
    <property type="term" value="F:clathrin light chain binding"/>
    <property type="evidence" value="ECO:0007669"/>
    <property type="project" value="InterPro"/>
</dbReference>
<dbReference type="InterPro" id="IPR011990">
    <property type="entry name" value="TPR-like_helical_dom_sf"/>
</dbReference>
<dbReference type="PROSITE" id="PS50236">
    <property type="entry name" value="CHCR"/>
    <property type="match status" value="7"/>
</dbReference>
<comment type="subcellular location">
    <subcellularLocation>
        <location evidence="6">Cytoplasmic vesicle membrane</location>
        <topology evidence="6">Peripheral membrane protein</topology>
        <orientation evidence="6">Cytoplasmic side</orientation>
    </subcellularLocation>
    <subcellularLocation>
        <location evidence="6">Membrane</location>
        <location evidence="6">Coated pit</location>
        <topology evidence="6">Peripheral membrane protein</topology>
        <orientation evidence="6">Cytoplasmic side</orientation>
    </subcellularLocation>
</comment>
<protein>
    <recommendedName>
        <fullName evidence="6">Clathrin heavy chain</fullName>
    </recommendedName>
</protein>
<dbReference type="Pfam" id="PF01394">
    <property type="entry name" value="Clathrin_propel"/>
    <property type="match status" value="4"/>
</dbReference>
<dbReference type="VEuPathDB" id="FungiDB:BDEG_22891"/>
<dbReference type="FunFam" id="2.130.10.110:FF:000003">
    <property type="entry name" value="Clathrin heavy chain"/>
    <property type="match status" value="1"/>
</dbReference>
<keyword evidence="3 6" id="KW-0472">Membrane</keyword>
<dbReference type="InterPro" id="IPR016024">
    <property type="entry name" value="ARM-type_fold"/>
</dbReference>
<gene>
    <name evidence="9" type="ORF">BDEG_22891</name>
</gene>
<evidence type="ECO:0000256" key="3">
    <source>
        <dbReference type="ARBA" id="ARBA00023136"/>
    </source>
</evidence>
<dbReference type="Gene3D" id="2.130.10.110">
    <property type="entry name" value="Clathrin heavy-chain terminal domain"/>
    <property type="match status" value="1"/>
</dbReference>
<keyword evidence="4 6" id="KW-0168">Coated pit</keyword>
<reference evidence="9 10" key="1">
    <citation type="submission" date="2006-10" db="EMBL/GenBank/DDBJ databases">
        <title>The Genome Sequence of Batrachochytrium dendrobatidis JEL423.</title>
        <authorList>
            <consortium name="The Broad Institute Genome Sequencing Platform"/>
            <person name="Birren B."/>
            <person name="Lander E."/>
            <person name="Galagan J."/>
            <person name="Cuomo C."/>
            <person name="Devon K."/>
            <person name="Jaffe D."/>
            <person name="Butler J."/>
            <person name="Alvarez P."/>
            <person name="Gnerre S."/>
            <person name="Grabherr M."/>
            <person name="Kleber M."/>
            <person name="Mauceli E."/>
            <person name="Brockman W."/>
            <person name="Young S."/>
            <person name="LaButti K."/>
            <person name="Sykes S."/>
            <person name="DeCaprio D."/>
            <person name="Crawford M."/>
            <person name="Koehrsen M."/>
            <person name="Engels R."/>
            <person name="Montgomery P."/>
            <person name="Pearson M."/>
            <person name="Howarth C."/>
            <person name="Larson L."/>
            <person name="White J."/>
            <person name="O'Leary S."/>
            <person name="Kodira C."/>
            <person name="Zeng Q."/>
            <person name="Yandava C."/>
            <person name="Alvarado L."/>
            <person name="Longcore J."/>
            <person name="James T."/>
        </authorList>
    </citation>
    <scope>NUCLEOTIDE SEQUENCE [LARGE SCALE GENOMIC DNA]</scope>
    <source>
        <strain evidence="9 10">JEL423</strain>
    </source>
</reference>
<feature type="repeat" description="CHCR" evidence="7">
    <location>
        <begin position="833"/>
        <end position="972"/>
    </location>
</feature>
<accession>A0A177WFV8</accession>